<evidence type="ECO:0000313" key="3">
    <source>
        <dbReference type="Proteomes" id="UP000073494"/>
    </source>
</evidence>
<sequence>MTKEIEKLKKQKSKAEETLKDVTKRLQKAQEKQALDFAKKLSKRGIYDEDSFEQYLQKVRDETLEEFLETDDTGTTENHP</sequence>
<dbReference type="AlphaFoldDB" id="A0A0Z8H8W1"/>
<name>A0A0Z8H8W1_STRSU</name>
<feature type="coiled-coil region" evidence="1">
    <location>
        <begin position="5"/>
        <end position="32"/>
    </location>
</feature>
<accession>A0A0Z8H8W1</accession>
<evidence type="ECO:0000256" key="1">
    <source>
        <dbReference type="SAM" id="Coils"/>
    </source>
</evidence>
<proteinExistence type="predicted"/>
<gene>
    <name evidence="2" type="ORF">ERS132416_01956</name>
</gene>
<keyword evidence="1" id="KW-0175">Coiled coil</keyword>
<protein>
    <submittedName>
        <fullName evidence="2">Uncharacterized protein</fullName>
    </submittedName>
</protein>
<dbReference type="Proteomes" id="UP000073494">
    <property type="component" value="Unassembled WGS sequence"/>
</dbReference>
<dbReference type="RefSeq" id="WP_024383356.1">
    <property type="nucleotide sequence ID" value="NZ_CEFG01000352.1"/>
</dbReference>
<evidence type="ECO:0000313" key="2">
    <source>
        <dbReference type="EMBL" id="CYV12783.1"/>
    </source>
</evidence>
<reference evidence="2 3" key="1">
    <citation type="submission" date="2016-02" db="EMBL/GenBank/DDBJ databases">
        <authorList>
            <consortium name="Pathogen Informatics"/>
        </authorList>
    </citation>
    <scope>NUCLEOTIDE SEQUENCE [LARGE SCALE GENOMIC DNA]</scope>
    <source>
        <strain evidence="2 3">LSS54</strain>
    </source>
</reference>
<dbReference type="EMBL" id="FIHD01000042">
    <property type="protein sequence ID" value="CYV12783.1"/>
    <property type="molecule type" value="Genomic_DNA"/>
</dbReference>
<organism evidence="2 3">
    <name type="scientific">Streptococcus suis</name>
    <dbReference type="NCBI Taxonomy" id="1307"/>
    <lineage>
        <taxon>Bacteria</taxon>
        <taxon>Bacillati</taxon>
        <taxon>Bacillota</taxon>
        <taxon>Bacilli</taxon>
        <taxon>Lactobacillales</taxon>
        <taxon>Streptococcaceae</taxon>
        <taxon>Streptococcus</taxon>
    </lineage>
</organism>